<reference evidence="2 3" key="1">
    <citation type="submission" date="2019-03" db="EMBL/GenBank/DDBJ databases">
        <title>Algoriphagus sp. nov, a new strain isolated from root system soil of mangrove plant Kandelia.</title>
        <authorList>
            <person name="Yin Q."/>
            <person name="Wang K."/>
            <person name="Song Z."/>
        </authorList>
    </citation>
    <scope>NUCLEOTIDE SEQUENCE [LARGE SCALE GENOMIC DNA]</scope>
    <source>
        <strain evidence="2 3">XY-J91</strain>
    </source>
</reference>
<dbReference type="SUPFAM" id="SSF143422">
    <property type="entry name" value="Transposase IS200-like"/>
    <property type="match status" value="1"/>
</dbReference>
<evidence type="ECO:0000259" key="1">
    <source>
        <dbReference type="SMART" id="SM01321"/>
    </source>
</evidence>
<dbReference type="InterPro" id="IPR036515">
    <property type="entry name" value="Transposase_17_sf"/>
</dbReference>
<comment type="caution">
    <text evidence="2">The sequence shown here is derived from an EMBL/GenBank/DDBJ whole genome shotgun (WGS) entry which is preliminary data.</text>
</comment>
<dbReference type="Proteomes" id="UP000297647">
    <property type="component" value="Unassembled WGS sequence"/>
</dbReference>
<keyword evidence="3" id="KW-1185">Reference proteome</keyword>
<name>A0A4Y9QX22_9BACT</name>
<evidence type="ECO:0000313" key="2">
    <source>
        <dbReference type="EMBL" id="TFV95783.1"/>
    </source>
</evidence>
<proteinExistence type="predicted"/>
<dbReference type="SMART" id="SM01321">
    <property type="entry name" value="Y1_Tnp"/>
    <property type="match status" value="1"/>
</dbReference>
<dbReference type="AlphaFoldDB" id="A0A4Y9QX22"/>
<sequence length="147" mass="17182">MSHSYSTIWIHAVWATKERQPLIKSSWENDLYSFLKNQLFELSCPVQIINGMPDHIHCLFQLNPQKSISEVIKQLKGSSSHWINLSDLINEKFAWQTGFAAYSVSDSIRGKVFDYIQNQKAHHRKVTFQEEYEALIRKIQTQEIKNG</sequence>
<dbReference type="GO" id="GO:0006313">
    <property type="term" value="P:DNA transposition"/>
    <property type="evidence" value="ECO:0007669"/>
    <property type="project" value="InterPro"/>
</dbReference>
<organism evidence="2 3">
    <name type="scientific">Algoriphagus kandeliae</name>
    <dbReference type="NCBI Taxonomy" id="2562278"/>
    <lineage>
        <taxon>Bacteria</taxon>
        <taxon>Pseudomonadati</taxon>
        <taxon>Bacteroidota</taxon>
        <taxon>Cytophagia</taxon>
        <taxon>Cytophagales</taxon>
        <taxon>Cyclobacteriaceae</taxon>
        <taxon>Algoriphagus</taxon>
    </lineage>
</organism>
<dbReference type="Gene3D" id="3.30.70.1290">
    <property type="entry name" value="Transposase IS200-like"/>
    <property type="match status" value="1"/>
</dbReference>
<dbReference type="NCBIfam" id="NF033573">
    <property type="entry name" value="transpos_IS200"/>
    <property type="match status" value="1"/>
</dbReference>
<dbReference type="RefSeq" id="WP_135072216.1">
    <property type="nucleotide sequence ID" value="NZ_SPSB01000002.1"/>
</dbReference>
<dbReference type="PANTHER" id="PTHR33360">
    <property type="entry name" value="TRANSPOSASE FOR INSERTION SEQUENCE ELEMENT IS200"/>
    <property type="match status" value="1"/>
</dbReference>
<accession>A0A4Y9QX22</accession>
<dbReference type="PANTHER" id="PTHR33360:SF2">
    <property type="entry name" value="TRANSPOSASE FOR INSERTION SEQUENCE ELEMENT IS200"/>
    <property type="match status" value="1"/>
</dbReference>
<evidence type="ECO:0000313" key="3">
    <source>
        <dbReference type="Proteomes" id="UP000297647"/>
    </source>
</evidence>
<feature type="domain" description="Transposase IS200-like" evidence="1">
    <location>
        <begin position="5"/>
        <end position="119"/>
    </location>
</feature>
<dbReference type="GO" id="GO:0004803">
    <property type="term" value="F:transposase activity"/>
    <property type="evidence" value="ECO:0007669"/>
    <property type="project" value="InterPro"/>
</dbReference>
<dbReference type="GO" id="GO:0003677">
    <property type="term" value="F:DNA binding"/>
    <property type="evidence" value="ECO:0007669"/>
    <property type="project" value="InterPro"/>
</dbReference>
<dbReference type="InterPro" id="IPR002686">
    <property type="entry name" value="Transposase_17"/>
</dbReference>
<protein>
    <submittedName>
        <fullName evidence="2">IS200/IS605 family transposase</fullName>
    </submittedName>
</protein>
<gene>
    <name evidence="2" type="primary">tnpA</name>
    <name evidence="2" type="ORF">E4S40_06055</name>
</gene>
<dbReference type="OrthoDB" id="9797997at2"/>
<dbReference type="EMBL" id="SPSB01000002">
    <property type="protein sequence ID" value="TFV95783.1"/>
    <property type="molecule type" value="Genomic_DNA"/>
</dbReference>
<dbReference type="Pfam" id="PF01797">
    <property type="entry name" value="Y1_Tnp"/>
    <property type="match status" value="1"/>
</dbReference>